<dbReference type="PANTHER" id="PTHR45751:SF51">
    <property type="entry name" value="OS06G0608800 PROTEIN"/>
    <property type="match status" value="1"/>
</dbReference>
<dbReference type="GO" id="GO:0016567">
    <property type="term" value="P:protein ubiquitination"/>
    <property type="evidence" value="ECO:0007669"/>
    <property type="project" value="TreeGrafter"/>
</dbReference>
<accession>A0A835MHW8</accession>
<protein>
    <submittedName>
        <fullName evidence="1">Uncharacterized protein</fullName>
    </submittedName>
</protein>
<keyword evidence="2" id="KW-1185">Reference proteome</keyword>
<dbReference type="OrthoDB" id="5855668at2759"/>
<evidence type="ECO:0000313" key="2">
    <source>
        <dbReference type="Proteomes" id="UP000657918"/>
    </source>
</evidence>
<evidence type="ECO:0000313" key="1">
    <source>
        <dbReference type="EMBL" id="KAF9664324.1"/>
    </source>
</evidence>
<dbReference type="Proteomes" id="UP000657918">
    <property type="component" value="Chromosome 16"/>
</dbReference>
<comment type="caution">
    <text evidence="1">The sequence shown here is derived from an EMBL/GenBank/DDBJ whole genome shotgun (WGS) entry which is preliminary data.</text>
</comment>
<proteinExistence type="predicted"/>
<dbReference type="AlphaFoldDB" id="A0A835MHW8"/>
<gene>
    <name evidence="1" type="ORF">SADUNF_Sadunf16G0006600</name>
</gene>
<dbReference type="GO" id="GO:0005634">
    <property type="term" value="C:nucleus"/>
    <property type="evidence" value="ECO:0007669"/>
    <property type="project" value="TreeGrafter"/>
</dbReference>
<dbReference type="PANTHER" id="PTHR45751">
    <property type="entry name" value="COPINE FAMILY PROTEIN 1"/>
    <property type="match status" value="1"/>
</dbReference>
<dbReference type="EMBL" id="JADGMS010000016">
    <property type="protein sequence ID" value="KAF9664324.1"/>
    <property type="molecule type" value="Genomic_DNA"/>
</dbReference>
<sequence length="211" mass="23706">MATPVVKGANLVAKNPYTGAGKRLPDSPDLGVFAIDLGRIEWKDGRHRHGKQTFKASAYVVIMILMVISGKVTKDLVQDALESSNLIEGTDLTKSNEWTGSRSFHDHKSLHHLGDSLNPYEHAISLTLIKKYFPLTNFWREEQHLLLQSLKLLMDNCGGQYQVLLIISDGQRQLSRQEQNTIDVIVKAFNPFAVIIPCQLCWLEVVMDHGT</sequence>
<dbReference type="GO" id="GO:0004842">
    <property type="term" value="F:ubiquitin-protein transferase activity"/>
    <property type="evidence" value="ECO:0007669"/>
    <property type="project" value="TreeGrafter"/>
</dbReference>
<reference evidence="1 2" key="1">
    <citation type="submission" date="2020-10" db="EMBL/GenBank/DDBJ databases">
        <title>Plant Genome Project.</title>
        <authorList>
            <person name="Zhang R.-G."/>
        </authorList>
    </citation>
    <scope>NUCLEOTIDE SEQUENCE [LARGE SCALE GENOMIC DNA]</scope>
    <source>
        <strain evidence="1">FAFU-HL-1</strain>
        <tissue evidence="1">Leaf</tissue>
    </source>
</reference>
<dbReference type="InterPro" id="IPR052079">
    <property type="entry name" value="E3_ligase/Copine_domain"/>
</dbReference>
<organism evidence="1 2">
    <name type="scientific">Salix dunnii</name>
    <dbReference type="NCBI Taxonomy" id="1413687"/>
    <lineage>
        <taxon>Eukaryota</taxon>
        <taxon>Viridiplantae</taxon>
        <taxon>Streptophyta</taxon>
        <taxon>Embryophyta</taxon>
        <taxon>Tracheophyta</taxon>
        <taxon>Spermatophyta</taxon>
        <taxon>Magnoliopsida</taxon>
        <taxon>eudicotyledons</taxon>
        <taxon>Gunneridae</taxon>
        <taxon>Pentapetalae</taxon>
        <taxon>rosids</taxon>
        <taxon>fabids</taxon>
        <taxon>Malpighiales</taxon>
        <taxon>Salicaceae</taxon>
        <taxon>Saliceae</taxon>
        <taxon>Salix</taxon>
    </lineage>
</organism>
<name>A0A835MHW8_9ROSI</name>